<dbReference type="EMBL" id="JABBXH010000003">
    <property type="protein sequence ID" value="NMP31975.1"/>
    <property type="molecule type" value="Genomic_DNA"/>
</dbReference>
<name>A0A7Y0LF20_9GAMM</name>
<dbReference type="PANTHER" id="PTHR11102:SF160">
    <property type="entry name" value="ERAD-ASSOCIATED E3 UBIQUITIN-PROTEIN LIGASE COMPONENT HRD3"/>
    <property type="match status" value="1"/>
</dbReference>
<feature type="signal peptide" evidence="1">
    <location>
        <begin position="1"/>
        <end position="21"/>
    </location>
</feature>
<evidence type="ECO:0000313" key="2">
    <source>
        <dbReference type="EMBL" id="NMP31975.1"/>
    </source>
</evidence>
<dbReference type="RefSeq" id="WP_169075301.1">
    <property type="nucleotide sequence ID" value="NZ_JABBXH010000003.1"/>
</dbReference>
<dbReference type="SMART" id="SM00671">
    <property type="entry name" value="SEL1"/>
    <property type="match status" value="3"/>
</dbReference>
<dbReference type="AlphaFoldDB" id="A0A7Y0LF20"/>
<protein>
    <submittedName>
        <fullName evidence="2">Sel1 repeat family protein</fullName>
    </submittedName>
</protein>
<dbReference type="SUPFAM" id="SSF81901">
    <property type="entry name" value="HCP-like"/>
    <property type="match status" value="1"/>
</dbReference>
<evidence type="ECO:0000313" key="3">
    <source>
        <dbReference type="Proteomes" id="UP000568664"/>
    </source>
</evidence>
<reference evidence="2 3" key="1">
    <citation type="submission" date="2020-04" db="EMBL/GenBank/DDBJ databases">
        <title>Thalassotalea sp. M1531, isolated from the surface of marine red alga.</title>
        <authorList>
            <person name="Pang L."/>
            <person name="Lu D.-C."/>
        </authorList>
    </citation>
    <scope>NUCLEOTIDE SEQUENCE [LARGE SCALE GENOMIC DNA]</scope>
    <source>
        <strain evidence="2 3">M1531</strain>
    </source>
</reference>
<dbReference type="InterPro" id="IPR050767">
    <property type="entry name" value="Sel1_AlgK"/>
</dbReference>
<feature type="chain" id="PRO_5030711211" evidence="1">
    <location>
        <begin position="22"/>
        <end position="274"/>
    </location>
</feature>
<dbReference type="PANTHER" id="PTHR11102">
    <property type="entry name" value="SEL-1-LIKE PROTEIN"/>
    <property type="match status" value="1"/>
</dbReference>
<dbReference type="InterPro" id="IPR006597">
    <property type="entry name" value="Sel1-like"/>
</dbReference>
<comment type="caution">
    <text evidence="2">The sequence shown here is derived from an EMBL/GenBank/DDBJ whole genome shotgun (WGS) entry which is preliminary data.</text>
</comment>
<dbReference type="InterPro" id="IPR011990">
    <property type="entry name" value="TPR-like_helical_dom_sf"/>
</dbReference>
<proteinExistence type="predicted"/>
<dbReference type="Gene3D" id="1.25.40.10">
    <property type="entry name" value="Tetratricopeptide repeat domain"/>
    <property type="match status" value="1"/>
</dbReference>
<keyword evidence="3" id="KW-1185">Reference proteome</keyword>
<accession>A0A7Y0LF20</accession>
<organism evidence="2 3">
    <name type="scientific">Thalassotalea algicola</name>
    <dbReference type="NCBI Taxonomy" id="2716224"/>
    <lineage>
        <taxon>Bacteria</taxon>
        <taxon>Pseudomonadati</taxon>
        <taxon>Pseudomonadota</taxon>
        <taxon>Gammaproteobacteria</taxon>
        <taxon>Alteromonadales</taxon>
        <taxon>Colwelliaceae</taxon>
        <taxon>Thalassotalea</taxon>
    </lineage>
</organism>
<gene>
    <name evidence="2" type="ORF">HII17_10390</name>
</gene>
<keyword evidence="1" id="KW-0732">Signal</keyword>
<dbReference type="Proteomes" id="UP000568664">
    <property type="component" value="Unassembled WGS sequence"/>
</dbReference>
<dbReference type="Pfam" id="PF08238">
    <property type="entry name" value="Sel1"/>
    <property type="match status" value="3"/>
</dbReference>
<evidence type="ECO:0000256" key="1">
    <source>
        <dbReference type="SAM" id="SignalP"/>
    </source>
</evidence>
<sequence>MRAVTPILLLMLVVFATSTQAKMKVEPCETDRCKDYFTHFKMSAKRGHAESTATLAEFYYHGFGITKNLKLAHKYYKKAAKLGVVRSQYKLALLYLNNDHFGDLEQGVKYLKRAAYNDHPNAPYLLGAIYYSDRFGEHDKLEADKWLAQAYRGGHKDMPAFIGHILSFEELSKNQFPHLYSAIKKKPLVTTAQNTLAWPPEDGTEVITVRSPNIDTLLRQQMAAARKQTKHLGSRMPGVDCQTAVACKALTHQEMADRMDIVAGPIAHTQGVNN</sequence>